<feature type="compositionally biased region" description="Pro residues" evidence="1">
    <location>
        <begin position="135"/>
        <end position="145"/>
    </location>
</feature>
<feature type="region of interest" description="Disordered" evidence="1">
    <location>
        <begin position="1"/>
        <end position="145"/>
    </location>
</feature>
<accession>A0A834IWG5</accession>
<dbReference type="EMBL" id="JAACXV010000024">
    <property type="protein sequence ID" value="KAF7286552.1"/>
    <property type="molecule type" value="Genomic_DNA"/>
</dbReference>
<feature type="compositionally biased region" description="Polar residues" evidence="1">
    <location>
        <begin position="36"/>
        <end position="48"/>
    </location>
</feature>
<feature type="compositionally biased region" description="Pro residues" evidence="1">
    <location>
        <begin position="76"/>
        <end position="99"/>
    </location>
</feature>
<dbReference type="Proteomes" id="UP000625711">
    <property type="component" value="Unassembled WGS sequence"/>
</dbReference>
<evidence type="ECO:0000256" key="1">
    <source>
        <dbReference type="SAM" id="MobiDB-lite"/>
    </source>
</evidence>
<reference evidence="2" key="1">
    <citation type="submission" date="2020-08" db="EMBL/GenBank/DDBJ databases">
        <title>Genome sequencing and assembly of the red palm weevil Rhynchophorus ferrugineus.</title>
        <authorList>
            <person name="Dias G.B."/>
            <person name="Bergman C.M."/>
            <person name="Manee M."/>
        </authorList>
    </citation>
    <scope>NUCLEOTIDE SEQUENCE</scope>
    <source>
        <strain evidence="2">AA-2017</strain>
        <tissue evidence="2">Whole larva</tissue>
    </source>
</reference>
<proteinExistence type="predicted"/>
<keyword evidence="3" id="KW-1185">Reference proteome</keyword>
<evidence type="ECO:0000313" key="3">
    <source>
        <dbReference type="Proteomes" id="UP000625711"/>
    </source>
</evidence>
<protein>
    <submittedName>
        <fullName evidence="2">Uncharacterized protein</fullName>
    </submittedName>
</protein>
<evidence type="ECO:0000313" key="2">
    <source>
        <dbReference type="EMBL" id="KAF7286552.1"/>
    </source>
</evidence>
<feature type="compositionally biased region" description="Pro residues" evidence="1">
    <location>
        <begin position="56"/>
        <end position="67"/>
    </location>
</feature>
<gene>
    <name evidence="2" type="ORF">GWI33_004951</name>
</gene>
<organism evidence="2 3">
    <name type="scientific">Rhynchophorus ferrugineus</name>
    <name type="common">Red palm weevil</name>
    <name type="synonym">Curculio ferrugineus</name>
    <dbReference type="NCBI Taxonomy" id="354439"/>
    <lineage>
        <taxon>Eukaryota</taxon>
        <taxon>Metazoa</taxon>
        <taxon>Ecdysozoa</taxon>
        <taxon>Arthropoda</taxon>
        <taxon>Hexapoda</taxon>
        <taxon>Insecta</taxon>
        <taxon>Pterygota</taxon>
        <taxon>Neoptera</taxon>
        <taxon>Endopterygota</taxon>
        <taxon>Coleoptera</taxon>
        <taxon>Polyphaga</taxon>
        <taxon>Cucujiformia</taxon>
        <taxon>Curculionidae</taxon>
        <taxon>Dryophthorinae</taxon>
        <taxon>Rhynchophorus</taxon>
    </lineage>
</organism>
<sequence>MPPQHSLHQRPHTITPQHNLTSTVRPAVVPQEKYQQDPSTQLSALTHSSKSHLLPSPQPGIPPPTSPEPGSITPVGGPPAYPPPALPPGVAPPAPPPGPKTLTSQMSMPNPLKPPPVPTRSSLPYRQGSLALPLGQPPPPPPRNK</sequence>
<feature type="compositionally biased region" description="Polar residues" evidence="1">
    <location>
        <begin position="12"/>
        <end position="24"/>
    </location>
</feature>
<comment type="caution">
    <text evidence="2">The sequence shown here is derived from an EMBL/GenBank/DDBJ whole genome shotgun (WGS) entry which is preliminary data.</text>
</comment>
<dbReference type="AlphaFoldDB" id="A0A834IWG5"/>
<name>A0A834IWG5_RHYFE</name>